<protein>
    <submittedName>
        <fullName evidence="1">Uncharacterized protein</fullName>
    </submittedName>
</protein>
<evidence type="ECO:0000313" key="2">
    <source>
        <dbReference type="Proteomes" id="UP000186817"/>
    </source>
</evidence>
<proteinExistence type="predicted"/>
<sequence length="244" mass="27326">MALEEAHHGTEAASGPTTHVVMRGACCKVPSMPLFRLIGDSSLYTKSGKNVKRIGPQLQEQLGTTDLWYCAVANAGVREILQMLKVKDAWHELMDLVEEKAQRVVFVVGGSYRKYAKHAKRYGLAPGYDENLARVRTWLGRRHFVVHDFEKQLYRWKLNGDGIHWDVTMAEAVGIGEMKTAGGAETTVPRKGPDATVNMVFANDGTEEFDAGWDYYENNRWADDGSSFAEPAFADNIRRALWAT</sequence>
<keyword evidence="2" id="KW-1185">Reference proteome</keyword>
<evidence type="ECO:0000313" key="1">
    <source>
        <dbReference type="EMBL" id="OLP90566.1"/>
    </source>
</evidence>
<gene>
    <name evidence="1" type="ORF">AK812_SmicGene27834</name>
</gene>
<organism evidence="1 2">
    <name type="scientific">Symbiodinium microadriaticum</name>
    <name type="common">Dinoflagellate</name>
    <name type="synonym">Zooxanthella microadriatica</name>
    <dbReference type="NCBI Taxonomy" id="2951"/>
    <lineage>
        <taxon>Eukaryota</taxon>
        <taxon>Sar</taxon>
        <taxon>Alveolata</taxon>
        <taxon>Dinophyceae</taxon>
        <taxon>Suessiales</taxon>
        <taxon>Symbiodiniaceae</taxon>
        <taxon>Symbiodinium</taxon>
    </lineage>
</organism>
<dbReference type="AlphaFoldDB" id="A0A1Q9D650"/>
<dbReference type="EMBL" id="LSRX01000704">
    <property type="protein sequence ID" value="OLP90566.1"/>
    <property type="molecule type" value="Genomic_DNA"/>
</dbReference>
<comment type="caution">
    <text evidence="1">The sequence shown here is derived from an EMBL/GenBank/DDBJ whole genome shotgun (WGS) entry which is preliminary data.</text>
</comment>
<name>A0A1Q9D650_SYMMI</name>
<reference evidence="1 2" key="1">
    <citation type="submission" date="2016-02" db="EMBL/GenBank/DDBJ databases">
        <title>Genome analysis of coral dinoflagellate symbionts highlights evolutionary adaptations to a symbiotic lifestyle.</title>
        <authorList>
            <person name="Aranda M."/>
            <person name="Li Y."/>
            <person name="Liew Y.J."/>
            <person name="Baumgarten S."/>
            <person name="Simakov O."/>
            <person name="Wilson M."/>
            <person name="Piel J."/>
            <person name="Ashoor H."/>
            <person name="Bougouffa S."/>
            <person name="Bajic V.B."/>
            <person name="Ryu T."/>
            <person name="Ravasi T."/>
            <person name="Bayer T."/>
            <person name="Micklem G."/>
            <person name="Kim H."/>
            <person name="Bhak J."/>
            <person name="Lajeunesse T.C."/>
            <person name="Voolstra C.R."/>
        </authorList>
    </citation>
    <scope>NUCLEOTIDE SEQUENCE [LARGE SCALE GENOMIC DNA]</scope>
    <source>
        <strain evidence="1 2">CCMP2467</strain>
    </source>
</reference>
<dbReference type="Proteomes" id="UP000186817">
    <property type="component" value="Unassembled WGS sequence"/>
</dbReference>
<dbReference type="OrthoDB" id="425497at2759"/>
<accession>A0A1Q9D650</accession>